<organism evidence="1 2">
    <name type="scientific">Trueperella bonasi</name>
    <dbReference type="NCBI Taxonomy" id="312286"/>
    <lineage>
        <taxon>Bacteria</taxon>
        <taxon>Bacillati</taxon>
        <taxon>Actinomycetota</taxon>
        <taxon>Actinomycetes</taxon>
        <taxon>Actinomycetales</taxon>
        <taxon>Actinomycetaceae</taxon>
        <taxon>Trueperella</taxon>
    </lineage>
</organism>
<proteinExistence type="predicted"/>
<gene>
    <name evidence="1" type="ORF">J2S70_001372</name>
</gene>
<reference evidence="1 2" key="1">
    <citation type="submission" date="2023-07" db="EMBL/GenBank/DDBJ databases">
        <title>Sequencing the genomes of 1000 actinobacteria strains.</title>
        <authorList>
            <person name="Klenk H.-P."/>
        </authorList>
    </citation>
    <scope>NUCLEOTIDE SEQUENCE [LARGE SCALE GENOMIC DNA]</scope>
    <source>
        <strain evidence="1 2">DSM 17163</strain>
    </source>
</reference>
<name>A0ABT9NHW4_9ACTO</name>
<dbReference type="Gene3D" id="3.40.50.300">
    <property type="entry name" value="P-loop containing nucleotide triphosphate hydrolases"/>
    <property type="match status" value="1"/>
</dbReference>
<dbReference type="InterPro" id="IPR027417">
    <property type="entry name" value="P-loop_NTPase"/>
</dbReference>
<dbReference type="EMBL" id="JAUSQX010000001">
    <property type="protein sequence ID" value="MDP9806790.1"/>
    <property type="molecule type" value="Genomic_DNA"/>
</dbReference>
<keyword evidence="2" id="KW-1185">Reference proteome</keyword>
<evidence type="ECO:0000313" key="2">
    <source>
        <dbReference type="Proteomes" id="UP001243212"/>
    </source>
</evidence>
<dbReference type="Proteomes" id="UP001243212">
    <property type="component" value="Unassembled WGS sequence"/>
</dbReference>
<comment type="caution">
    <text evidence="1">The sequence shown here is derived from an EMBL/GenBank/DDBJ whole genome shotgun (WGS) entry which is preliminary data.</text>
</comment>
<protein>
    <recommendedName>
        <fullName evidence="3">CobW/HypB/UreG nucleotide-binding domain-containing protein</fullName>
    </recommendedName>
</protein>
<sequence>MTSQSAEKSPVPVVLVCGIDGALAQASSAAQLALPEAVVVRHTLDPERDVLTRTVHELLGHIETVEIKLDHACIACAIRADIVPTLEKLARSRRWPAIIAELPATTEPMQIYHALALSHTAADYVRIGSILAGLTGPSIIADCLGSQYLTDRGLPVRADDDRGIAAAVSPRKIYGQSSATCALAGSGQGSVLAAHAARSGVPVGRCRGSIMHRRSGTRRSRTSHVTNFHRWPRRGALRD</sequence>
<evidence type="ECO:0008006" key="3">
    <source>
        <dbReference type="Google" id="ProtNLM"/>
    </source>
</evidence>
<evidence type="ECO:0000313" key="1">
    <source>
        <dbReference type="EMBL" id="MDP9806790.1"/>
    </source>
</evidence>
<accession>A0ABT9NHW4</accession>